<protein>
    <submittedName>
        <fullName evidence="2">Uncharacterized protein</fullName>
    </submittedName>
</protein>
<dbReference type="EMBL" id="GG666486">
    <property type="protein sequence ID" value="EEN64781.1"/>
    <property type="molecule type" value="Genomic_DNA"/>
</dbReference>
<feature type="region of interest" description="Disordered" evidence="1">
    <location>
        <begin position="112"/>
        <end position="137"/>
    </location>
</feature>
<dbReference type="AlphaFoldDB" id="C3Y4X4"/>
<accession>C3Y4X4</accession>
<reference evidence="2" key="1">
    <citation type="journal article" date="2008" name="Nature">
        <title>The amphioxus genome and the evolution of the chordate karyotype.</title>
        <authorList>
            <consortium name="US DOE Joint Genome Institute (JGI-PGF)"/>
            <person name="Putnam N.H."/>
            <person name="Butts T."/>
            <person name="Ferrier D.E.K."/>
            <person name="Furlong R.F."/>
            <person name="Hellsten U."/>
            <person name="Kawashima T."/>
            <person name="Robinson-Rechavi M."/>
            <person name="Shoguchi E."/>
            <person name="Terry A."/>
            <person name="Yu J.-K."/>
            <person name="Benito-Gutierrez E.L."/>
            <person name="Dubchak I."/>
            <person name="Garcia-Fernandez J."/>
            <person name="Gibson-Brown J.J."/>
            <person name="Grigoriev I.V."/>
            <person name="Horton A.C."/>
            <person name="de Jong P.J."/>
            <person name="Jurka J."/>
            <person name="Kapitonov V.V."/>
            <person name="Kohara Y."/>
            <person name="Kuroki Y."/>
            <person name="Lindquist E."/>
            <person name="Lucas S."/>
            <person name="Osoegawa K."/>
            <person name="Pennacchio L.A."/>
            <person name="Salamov A.A."/>
            <person name="Satou Y."/>
            <person name="Sauka-Spengler T."/>
            <person name="Schmutz J."/>
            <person name="Shin-I T."/>
            <person name="Toyoda A."/>
            <person name="Bronner-Fraser M."/>
            <person name="Fujiyama A."/>
            <person name="Holland L.Z."/>
            <person name="Holland P.W.H."/>
            <person name="Satoh N."/>
            <person name="Rokhsar D.S."/>
        </authorList>
    </citation>
    <scope>NUCLEOTIDE SEQUENCE [LARGE SCALE GENOMIC DNA]</scope>
    <source>
        <strain evidence="2">S238N-H82</strain>
        <tissue evidence="2">Testes</tissue>
    </source>
</reference>
<name>C3Y4X4_BRAFL</name>
<proteinExistence type="predicted"/>
<gene>
    <name evidence="2" type="ORF">BRAFLDRAFT_73995</name>
</gene>
<evidence type="ECO:0000256" key="1">
    <source>
        <dbReference type="SAM" id="MobiDB-lite"/>
    </source>
</evidence>
<organism>
    <name type="scientific">Branchiostoma floridae</name>
    <name type="common">Florida lancelet</name>
    <name type="synonym">Amphioxus</name>
    <dbReference type="NCBI Taxonomy" id="7739"/>
    <lineage>
        <taxon>Eukaryota</taxon>
        <taxon>Metazoa</taxon>
        <taxon>Chordata</taxon>
        <taxon>Cephalochordata</taxon>
        <taxon>Leptocardii</taxon>
        <taxon>Amphioxiformes</taxon>
        <taxon>Branchiostomatidae</taxon>
        <taxon>Branchiostoma</taxon>
    </lineage>
</organism>
<sequence>MRSRGSCPVETSTTKDRTSHLVYGHHTVSRNVCTRRERQGTGLHHQASLQGCGIVEFSTEKSENWPARGVSPLKLCSCSPSGRPTPLVARLRWEIILPMIAKVASLEETSKGLGKEAAKRHRKGLRDKVTPRKTPGASKRRVALFKCCSWGVRIHLVAFGCGRQKWPKKKERPESLFLTCLQAKERPFSQFLAQVTEL</sequence>
<evidence type="ECO:0000313" key="2">
    <source>
        <dbReference type="EMBL" id="EEN64781.1"/>
    </source>
</evidence>
<dbReference type="InParanoid" id="C3Y4X4"/>